<dbReference type="EMBL" id="CP002831">
    <property type="protein sequence ID" value="AFC26564.1"/>
    <property type="molecule type" value="Genomic_DNA"/>
</dbReference>
<dbReference type="GO" id="GO:0015086">
    <property type="term" value="F:cadmium ion transmembrane transporter activity"/>
    <property type="evidence" value="ECO:0007669"/>
    <property type="project" value="TreeGrafter"/>
</dbReference>
<dbReference type="Pfam" id="PF16916">
    <property type="entry name" value="ZT_dimer"/>
    <property type="match status" value="1"/>
</dbReference>
<dbReference type="AlphaFoldDB" id="H6L604"/>
<keyword evidence="5 7" id="KW-1133">Transmembrane helix</keyword>
<keyword evidence="4 7" id="KW-0812">Transmembrane</keyword>
<evidence type="ECO:0000256" key="7">
    <source>
        <dbReference type="SAM" id="Phobius"/>
    </source>
</evidence>
<dbReference type="GO" id="GO:0015093">
    <property type="term" value="F:ferrous iron transmembrane transporter activity"/>
    <property type="evidence" value="ECO:0007669"/>
    <property type="project" value="TreeGrafter"/>
</dbReference>
<dbReference type="Gene3D" id="1.20.1510.10">
    <property type="entry name" value="Cation efflux protein transmembrane domain"/>
    <property type="match status" value="1"/>
</dbReference>
<evidence type="ECO:0000256" key="2">
    <source>
        <dbReference type="ARBA" id="ARBA00008114"/>
    </source>
</evidence>
<keyword evidence="6 7" id="KW-0472">Membrane</keyword>
<feature type="domain" description="Cation efflux protein cytoplasmic" evidence="9">
    <location>
        <begin position="216"/>
        <end position="294"/>
    </location>
</feature>
<evidence type="ECO:0000313" key="11">
    <source>
        <dbReference type="Proteomes" id="UP000007519"/>
    </source>
</evidence>
<dbReference type="InterPro" id="IPR058533">
    <property type="entry name" value="Cation_efflux_TM"/>
</dbReference>
<evidence type="ECO:0000256" key="6">
    <source>
        <dbReference type="ARBA" id="ARBA00023136"/>
    </source>
</evidence>
<gene>
    <name evidence="10" type="ordered locus">SGRA_3848</name>
</gene>
<dbReference type="NCBIfam" id="TIGR01297">
    <property type="entry name" value="CDF"/>
    <property type="match status" value="1"/>
</dbReference>
<feature type="transmembrane region" description="Helical" evidence="7">
    <location>
        <begin position="153"/>
        <end position="173"/>
    </location>
</feature>
<dbReference type="Gene3D" id="3.30.70.1350">
    <property type="entry name" value="Cation efflux protein, cytoplasmic domain"/>
    <property type="match status" value="1"/>
</dbReference>
<dbReference type="InterPro" id="IPR050291">
    <property type="entry name" value="CDF_Transporter"/>
</dbReference>
<evidence type="ECO:0000259" key="9">
    <source>
        <dbReference type="Pfam" id="PF16916"/>
    </source>
</evidence>
<dbReference type="Proteomes" id="UP000007519">
    <property type="component" value="Chromosome"/>
</dbReference>
<dbReference type="HOGENOM" id="CLU_013430_3_0_10"/>
<dbReference type="InterPro" id="IPR002524">
    <property type="entry name" value="Cation_efflux"/>
</dbReference>
<dbReference type="OrthoDB" id="9806522at2"/>
<comment type="subcellular location">
    <subcellularLocation>
        <location evidence="1">Membrane</location>
        <topology evidence="1">Multi-pass membrane protein</topology>
    </subcellularLocation>
</comment>
<dbReference type="InterPro" id="IPR027469">
    <property type="entry name" value="Cation_efflux_TMD_sf"/>
</dbReference>
<evidence type="ECO:0000256" key="4">
    <source>
        <dbReference type="ARBA" id="ARBA00022692"/>
    </source>
</evidence>
<dbReference type="PANTHER" id="PTHR43840">
    <property type="entry name" value="MITOCHONDRIAL METAL TRANSPORTER 1-RELATED"/>
    <property type="match status" value="1"/>
</dbReference>
<dbReference type="KEGG" id="sgn:SGRA_3848"/>
<evidence type="ECO:0000256" key="5">
    <source>
        <dbReference type="ARBA" id="ARBA00022989"/>
    </source>
</evidence>
<dbReference type="SUPFAM" id="SSF161111">
    <property type="entry name" value="Cation efflux protein transmembrane domain-like"/>
    <property type="match status" value="1"/>
</dbReference>
<dbReference type="Pfam" id="PF01545">
    <property type="entry name" value="Cation_efflux"/>
    <property type="match status" value="1"/>
</dbReference>
<dbReference type="SUPFAM" id="SSF160240">
    <property type="entry name" value="Cation efflux protein cytoplasmic domain-like"/>
    <property type="match status" value="1"/>
</dbReference>
<dbReference type="STRING" id="984262.SGRA_3848"/>
<keyword evidence="3" id="KW-0813">Transport</keyword>
<dbReference type="InterPro" id="IPR027470">
    <property type="entry name" value="Cation_efflux_CTD"/>
</dbReference>
<dbReference type="eggNOG" id="COG0053">
    <property type="taxonomic scope" value="Bacteria"/>
</dbReference>
<organism evidence="10 11">
    <name type="scientific">Saprospira grandis (strain Lewin)</name>
    <dbReference type="NCBI Taxonomy" id="984262"/>
    <lineage>
        <taxon>Bacteria</taxon>
        <taxon>Pseudomonadati</taxon>
        <taxon>Bacteroidota</taxon>
        <taxon>Saprospiria</taxon>
        <taxon>Saprospirales</taxon>
        <taxon>Saprospiraceae</taxon>
        <taxon>Saprospira</taxon>
    </lineage>
</organism>
<accession>H6L604</accession>
<reference evidence="10 11" key="1">
    <citation type="journal article" date="2012" name="Stand. Genomic Sci.">
        <title>Complete genome sequencing and analysis of Saprospira grandis str. Lewin, a predatory marine bacterium.</title>
        <authorList>
            <person name="Saw J.H."/>
            <person name="Yuryev A."/>
            <person name="Kanbe M."/>
            <person name="Hou S."/>
            <person name="Young A.G."/>
            <person name="Aizawa S."/>
            <person name="Alam M."/>
        </authorList>
    </citation>
    <scope>NUCLEOTIDE SEQUENCE [LARGE SCALE GENOMIC DNA]</scope>
    <source>
        <strain evidence="10 11">Lewin</strain>
    </source>
</reference>
<comment type="similarity">
    <text evidence="2">Belongs to the cation diffusion facilitator (CDF) transporter (TC 2.A.4) family.</text>
</comment>
<sequence>MDQQNIRLQAWAVLLGALLLAAKFIAYFYTNSSSILTDALESIINVVAGALGLYSLILAARPKDENHPYGHGKIEFISAGAEGSLIVFAGLLIIGQAGYRLFAGDYELRPIDLGLYITAFAGAVNYFLGHLAEKQGKKTHSLALIASGQHLKSDAYSTLGLIFGLILIMILQYQSAEGYWIRLADNIVAILFGGLIAYTGYHIIRKSLAGIMDELDYELVHKIVQDLQDNRKENWIDVHNLRIIKYGSDLHIDCHLSVPWYFDIREGHDEVEALEQLLREKLSSPVELFVHLDACRPSSCPLCSKKDCPKRRSKFEGQLAWTADNILLNKMHGR</sequence>
<evidence type="ECO:0000259" key="8">
    <source>
        <dbReference type="Pfam" id="PF01545"/>
    </source>
</evidence>
<dbReference type="RefSeq" id="WP_015694149.1">
    <property type="nucleotide sequence ID" value="NC_016940.1"/>
</dbReference>
<name>H6L604_SAPGL</name>
<feature type="transmembrane region" description="Helical" evidence="7">
    <location>
        <begin position="179"/>
        <end position="198"/>
    </location>
</feature>
<dbReference type="GO" id="GO:0006882">
    <property type="term" value="P:intracellular zinc ion homeostasis"/>
    <property type="evidence" value="ECO:0007669"/>
    <property type="project" value="TreeGrafter"/>
</dbReference>
<dbReference type="GO" id="GO:0015341">
    <property type="term" value="F:zinc efflux antiporter activity"/>
    <property type="evidence" value="ECO:0007669"/>
    <property type="project" value="TreeGrafter"/>
</dbReference>
<feature type="transmembrane region" description="Helical" evidence="7">
    <location>
        <begin position="12"/>
        <end position="30"/>
    </location>
</feature>
<protein>
    <submittedName>
        <fullName evidence="10">Cation diffusion facilitator family transporter</fullName>
    </submittedName>
</protein>
<dbReference type="PANTHER" id="PTHR43840:SF15">
    <property type="entry name" value="MITOCHONDRIAL METAL TRANSPORTER 1-RELATED"/>
    <property type="match status" value="1"/>
</dbReference>
<keyword evidence="11" id="KW-1185">Reference proteome</keyword>
<dbReference type="GO" id="GO:0005886">
    <property type="term" value="C:plasma membrane"/>
    <property type="evidence" value="ECO:0007669"/>
    <property type="project" value="TreeGrafter"/>
</dbReference>
<feature type="transmembrane region" description="Helical" evidence="7">
    <location>
        <begin position="81"/>
        <end position="101"/>
    </location>
</feature>
<feature type="transmembrane region" description="Helical" evidence="7">
    <location>
        <begin position="42"/>
        <end position="60"/>
    </location>
</feature>
<evidence type="ECO:0000256" key="1">
    <source>
        <dbReference type="ARBA" id="ARBA00004141"/>
    </source>
</evidence>
<proteinExistence type="inferred from homology"/>
<feature type="domain" description="Cation efflux protein transmembrane" evidence="8">
    <location>
        <begin position="12"/>
        <end position="211"/>
    </location>
</feature>
<evidence type="ECO:0000313" key="10">
    <source>
        <dbReference type="EMBL" id="AFC26564.1"/>
    </source>
</evidence>
<evidence type="ECO:0000256" key="3">
    <source>
        <dbReference type="ARBA" id="ARBA00022448"/>
    </source>
</evidence>
<feature type="transmembrane region" description="Helical" evidence="7">
    <location>
        <begin position="113"/>
        <end position="132"/>
    </location>
</feature>
<dbReference type="InterPro" id="IPR036837">
    <property type="entry name" value="Cation_efflux_CTD_sf"/>
</dbReference>